<reference evidence="1 2" key="1">
    <citation type="submission" date="2020-07" db="EMBL/GenBank/DDBJ databases">
        <title>Sequencing the genomes of 1000 actinobacteria strains.</title>
        <authorList>
            <person name="Klenk H.-P."/>
        </authorList>
    </citation>
    <scope>NUCLEOTIDE SEQUENCE [LARGE SCALE GENOMIC DNA]</scope>
    <source>
        <strain evidence="1 2">CXB654</strain>
    </source>
</reference>
<accession>A0A852U006</accession>
<sequence length="44" mass="4702">MSADSAEPVVQYIAAIAALGAEFTLDAPEEIVERVWDLGRRLAG</sequence>
<dbReference type="AlphaFoldDB" id="A0A852U006"/>
<comment type="caution">
    <text evidence="1">The sequence shown here is derived from an EMBL/GenBank/DDBJ whole genome shotgun (WGS) entry which is preliminary data.</text>
</comment>
<dbReference type="EMBL" id="JACCCC010000001">
    <property type="protein sequence ID" value="NYE47544.1"/>
    <property type="molecule type" value="Genomic_DNA"/>
</dbReference>
<proteinExistence type="predicted"/>
<dbReference type="Proteomes" id="UP000589036">
    <property type="component" value="Unassembled WGS sequence"/>
</dbReference>
<protein>
    <submittedName>
        <fullName evidence="1">Uncharacterized protein</fullName>
    </submittedName>
</protein>
<evidence type="ECO:0000313" key="2">
    <source>
        <dbReference type="Proteomes" id="UP000589036"/>
    </source>
</evidence>
<evidence type="ECO:0000313" key="1">
    <source>
        <dbReference type="EMBL" id="NYE47544.1"/>
    </source>
</evidence>
<keyword evidence="2" id="KW-1185">Reference proteome</keyword>
<organism evidence="1 2">
    <name type="scientific">Spinactinospora alkalitolerans</name>
    <dbReference type="NCBI Taxonomy" id="687207"/>
    <lineage>
        <taxon>Bacteria</taxon>
        <taxon>Bacillati</taxon>
        <taxon>Actinomycetota</taxon>
        <taxon>Actinomycetes</taxon>
        <taxon>Streptosporangiales</taxon>
        <taxon>Nocardiopsidaceae</taxon>
        <taxon>Spinactinospora</taxon>
    </lineage>
</organism>
<dbReference type="RefSeq" id="WP_281370388.1">
    <property type="nucleotide sequence ID" value="NZ_BAAAYY010000015.1"/>
</dbReference>
<name>A0A852U006_9ACTN</name>
<gene>
    <name evidence="1" type="ORF">HDA32_002664</name>
</gene>